<proteinExistence type="predicted"/>
<evidence type="ECO:0000256" key="1">
    <source>
        <dbReference type="SAM" id="Phobius"/>
    </source>
</evidence>
<feature type="transmembrane region" description="Helical" evidence="1">
    <location>
        <begin position="40"/>
        <end position="67"/>
    </location>
</feature>
<reference evidence="2" key="1">
    <citation type="journal article" date="2014" name="Int. J. Syst. Evol. Microbiol.">
        <title>Complete genome sequence of Corynebacterium casei LMG S-19264T (=DSM 44701T), isolated from a smear-ripened cheese.</title>
        <authorList>
            <consortium name="US DOE Joint Genome Institute (JGI-PGF)"/>
            <person name="Walter F."/>
            <person name="Albersmeier A."/>
            <person name="Kalinowski J."/>
            <person name="Ruckert C."/>
        </authorList>
    </citation>
    <scope>NUCLEOTIDE SEQUENCE</scope>
    <source>
        <strain evidence="2">CCM 7905</strain>
    </source>
</reference>
<evidence type="ECO:0000313" key="3">
    <source>
        <dbReference type="Proteomes" id="UP000654257"/>
    </source>
</evidence>
<comment type="caution">
    <text evidence="2">The sequence shown here is derived from an EMBL/GenBank/DDBJ whole genome shotgun (WGS) entry which is preliminary data.</text>
</comment>
<keyword evidence="1" id="KW-0472">Membrane</keyword>
<keyword evidence="1" id="KW-0812">Transmembrane</keyword>
<name>A0A917LIC2_9NOCA</name>
<evidence type="ECO:0000313" key="2">
    <source>
        <dbReference type="EMBL" id="GGG27859.1"/>
    </source>
</evidence>
<accession>A0A917LIC2</accession>
<organism evidence="2 3">
    <name type="scientific">Rhodococcoides trifolii</name>
    <dbReference type="NCBI Taxonomy" id="908250"/>
    <lineage>
        <taxon>Bacteria</taxon>
        <taxon>Bacillati</taxon>
        <taxon>Actinomycetota</taxon>
        <taxon>Actinomycetes</taxon>
        <taxon>Mycobacteriales</taxon>
        <taxon>Nocardiaceae</taxon>
        <taxon>Rhodococcoides</taxon>
    </lineage>
</organism>
<gene>
    <name evidence="2" type="ORF">GCM10007304_47100</name>
</gene>
<keyword evidence="3" id="KW-1185">Reference proteome</keyword>
<dbReference type="Proteomes" id="UP000654257">
    <property type="component" value="Unassembled WGS sequence"/>
</dbReference>
<sequence length="77" mass="7834">MWDTALQQHVPQQALSRVASYDSLGSFAAVPLGQLAVTPIAAAVGSAHVAIAGAILWAAMSLGALAAPSVRNLQPTR</sequence>
<reference evidence="2" key="2">
    <citation type="submission" date="2020-09" db="EMBL/GenBank/DDBJ databases">
        <authorList>
            <person name="Sun Q."/>
            <person name="Sedlacek I."/>
        </authorList>
    </citation>
    <scope>NUCLEOTIDE SEQUENCE</scope>
    <source>
        <strain evidence="2">CCM 7905</strain>
    </source>
</reference>
<keyword evidence="1" id="KW-1133">Transmembrane helix</keyword>
<dbReference type="AlphaFoldDB" id="A0A917LIC2"/>
<evidence type="ECO:0008006" key="4">
    <source>
        <dbReference type="Google" id="ProtNLM"/>
    </source>
</evidence>
<protein>
    <recommendedName>
        <fullName evidence="4">MFS transporter</fullName>
    </recommendedName>
</protein>
<dbReference type="EMBL" id="BMCU01000006">
    <property type="protein sequence ID" value="GGG27859.1"/>
    <property type="molecule type" value="Genomic_DNA"/>
</dbReference>